<dbReference type="InterPro" id="IPR036866">
    <property type="entry name" value="RibonucZ/Hydroxyglut_hydro"/>
</dbReference>
<evidence type="ECO:0000256" key="1">
    <source>
        <dbReference type="ARBA" id="ARBA00001947"/>
    </source>
</evidence>
<keyword evidence="3" id="KW-0479">Metal-binding</keyword>
<keyword evidence="4" id="KW-0378">Hydrolase</keyword>
<evidence type="ECO:0000256" key="3">
    <source>
        <dbReference type="ARBA" id="ARBA00022723"/>
    </source>
</evidence>
<proteinExistence type="inferred from homology"/>
<dbReference type="PANTHER" id="PTHR42978:SF2">
    <property type="entry name" value="102 KBASES UNSTABLE REGION: FROM 1 TO 119443"/>
    <property type="match status" value="1"/>
</dbReference>
<reference evidence="7 8" key="1">
    <citation type="submission" date="2019-02" db="EMBL/GenBank/DDBJ databases">
        <title>Genome sequencing of the rare red list fungi Dentipellis fragilis.</title>
        <authorList>
            <person name="Buettner E."/>
            <person name="Kellner H."/>
        </authorList>
    </citation>
    <scope>NUCLEOTIDE SEQUENCE [LARGE SCALE GENOMIC DNA]</scope>
    <source>
        <strain evidence="7 8">DSM 105465</strain>
    </source>
</reference>
<sequence length="265" mass="29475">MFATLSIPATPFLLRHSVTKRNLLFDLGIRKDYNNLPPVAATFANANFQPIDVAQDVVDSLAKGDLKPSDITDVFLSHIHWDHVGNPALFPYSTFVIGEDAVPLLEKGFPHDVNSPYASDLLPLARTVLIRTSSPDWKPVGPFPRALDYYGDDSLYVVDAGGHMPGHINVLLRTSPDGGWMYLGGDTCYDWRILTGELAAAEHFNPHTGTMFCIHAEKKAAEEHIVRVRSLLDNPRVRVALTHNGTWFEENKDGPMFWPAAFARL</sequence>
<comment type="caution">
    <text evidence="7">The sequence shown here is derived from an EMBL/GenBank/DDBJ whole genome shotgun (WGS) entry which is preliminary data.</text>
</comment>
<name>A0A4Y9ZAD4_9AGAM</name>
<evidence type="ECO:0000313" key="7">
    <source>
        <dbReference type="EMBL" id="TFY70967.1"/>
    </source>
</evidence>
<evidence type="ECO:0000256" key="5">
    <source>
        <dbReference type="ARBA" id="ARBA00022833"/>
    </source>
</evidence>
<comment type="cofactor">
    <cofactor evidence="1">
        <name>Zn(2+)</name>
        <dbReference type="ChEBI" id="CHEBI:29105"/>
    </cofactor>
</comment>
<dbReference type="SUPFAM" id="SSF56281">
    <property type="entry name" value="Metallo-hydrolase/oxidoreductase"/>
    <property type="match status" value="1"/>
</dbReference>
<dbReference type="Pfam" id="PF00753">
    <property type="entry name" value="Lactamase_B"/>
    <property type="match status" value="1"/>
</dbReference>
<dbReference type="SMART" id="SM00849">
    <property type="entry name" value="Lactamase_B"/>
    <property type="match status" value="1"/>
</dbReference>
<dbReference type="OrthoDB" id="10250730at2759"/>
<dbReference type="Proteomes" id="UP000298327">
    <property type="component" value="Unassembled WGS sequence"/>
</dbReference>
<feature type="domain" description="Metallo-beta-lactamase" evidence="6">
    <location>
        <begin position="8"/>
        <end position="243"/>
    </location>
</feature>
<keyword evidence="8" id="KW-1185">Reference proteome</keyword>
<organism evidence="7 8">
    <name type="scientific">Dentipellis fragilis</name>
    <dbReference type="NCBI Taxonomy" id="205917"/>
    <lineage>
        <taxon>Eukaryota</taxon>
        <taxon>Fungi</taxon>
        <taxon>Dikarya</taxon>
        <taxon>Basidiomycota</taxon>
        <taxon>Agaricomycotina</taxon>
        <taxon>Agaricomycetes</taxon>
        <taxon>Russulales</taxon>
        <taxon>Hericiaceae</taxon>
        <taxon>Dentipellis</taxon>
    </lineage>
</organism>
<dbReference type="EMBL" id="SEOQ01000073">
    <property type="protein sequence ID" value="TFY70967.1"/>
    <property type="molecule type" value="Genomic_DNA"/>
</dbReference>
<comment type="similarity">
    <text evidence="2">Belongs to the metallo-beta-lactamase superfamily.</text>
</comment>
<dbReference type="PANTHER" id="PTHR42978">
    <property type="entry name" value="QUORUM-QUENCHING LACTONASE YTNP-RELATED-RELATED"/>
    <property type="match status" value="1"/>
</dbReference>
<accession>A0A4Y9ZAD4</accession>
<dbReference type="InterPro" id="IPR051013">
    <property type="entry name" value="MBL_superfamily_lactonases"/>
</dbReference>
<evidence type="ECO:0000259" key="6">
    <source>
        <dbReference type="SMART" id="SM00849"/>
    </source>
</evidence>
<evidence type="ECO:0000313" key="8">
    <source>
        <dbReference type="Proteomes" id="UP000298327"/>
    </source>
</evidence>
<protein>
    <recommendedName>
        <fullName evidence="6">Metallo-beta-lactamase domain-containing protein</fullName>
    </recommendedName>
</protein>
<dbReference type="GO" id="GO:0016787">
    <property type="term" value="F:hydrolase activity"/>
    <property type="evidence" value="ECO:0007669"/>
    <property type="project" value="UniProtKB-KW"/>
</dbReference>
<gene>
    <name evidence="7" type="ORF">EVG20_g2032</name>
</gene>
<dbReference type="STRING" id="205917.A0A4Y9ZAD4"/>
<dbReference type="GO" id="GO:0046872">
    <property type="term" value="F:metal ion binding"/>
    <property type="evidence" value="ECO:0007669"/>
    <property type="project" value="UniProtKB-KW"/>
</dbReference>
<dbReference type="Gene3D" id="3.60.15.10">
    <property type="entry name" value="Ribonuclease Z/Hydroxyacylglutathione hydrolase-like"/>
    <property type="match status" value="1"/>
</dbReference>
<dbReference type="CDD" id="cd07730">
    <property type="entry name" value="metallo-hydrolase-like_MBL-fold"/>
    <property type="match status" value="1"/>
</dbReference>
<evidence type="ECO:0000256" key="4">
    <source>
        <dbReference type="ARBA" id="ARBA00022801"/>
    </source>
</evidence>
<evidence type="ECO:0000256" key="2">
    <source>
        <dbReference type="ARBA" id="ARBA00007749"/>
    </source>
</evidence>
<keyword evidence="5" id="KW-0862">Zinc</keyword>
<dbReference type="AlphaFoldDB" id="A0A4Y9ZAD4"/>
<dbReference type="InterPro" id="IPR001279">
    <property type="entry name" value="Metallo-B-lactamas"/>
</dbReference>